<evidence type="ECO:0000256" key="1">
    <source>
        <dbReference type="SAM" id="Phobius"/>
    </source>
</evidence>
<dbReference type="RefSeq" id="WP_232190317.1">
    <property type="nucleotide sequence ID" value="NZ_JAIOAP010000033.1"/>
</dbReference>
<name>A0ABV1L6N2_9BACL</name>
<keyword evidence="3" id="KW-1185">Reference proteome</keyword>
<organism evidence="2 3">
    <name type="scientific">Cohnella silvisoli</name>
    <dbReference type="NCBI Taxonomy" id="2873699"/>
    <lineage>
        <taxon>Bacteria</taxon>
        <taxon>Bacillati</taxon>
        <taxon>Bacillota</taxon>
        <taxon>Bacilli</taxon>
        <taxon>Bacillales</taxon>
        <taxon>Paenibacillaceae</taxon>
        <taxon>Cohnella</taxon>
    </lineage>
</organism>
<dbReference type="Proteomes" id="UP001493487">
    <property type="component" value="Unassembled WGS sequence"/>
</dbReference>
<reference evidence="2 3" key="1">
    <citation type="journal article" date="2023" name="Genome Announc.">
        <title>Pan-Genome Analyses of the Genus Cohnella and Proposal of the Novel Species Cohnella silvisoli sp. nov., Isolated from Forest Soil.</title>
        <authorList>
            <person name="Wang C."/>
            <person name="Mao L."/>
            <person name="Bao G."/>
            <person name="Zhu H."/>
        </authorList>
    </citation>
    <scope>NUCLEOTIDE SEQUENCE [LARGE SCALE GENOMIC DNA]</scope>
    <source>
        <strain evidence="2 3">NL03-T5-1</strain>
    </source>
</reference>
<comment type="caution">
    <text evidence="2">The sequence shown here is derived from an EMBL/GenBank/DDBJ whole genome shotgun (WGS) entry which is preliminary data.</text>
</comment>
<accession>A0ABV1L6N2</accession>
<keyword evidence="1" id="KW-1133">Transmembrane helix</keyword>
<sequence>MRGQRLDYRQEREVEVFEQSNWEKVFLLNNKTFIGFERFFFPFAALAFLFALPFLAFPFFI</sequence>
<feature type="transmembrane region" description="Helical" evidence="1">
    <location>
        <begin position="39"/>
        <end position="60"/>
    </location>
</feature>
<dbReference type="EMBL" id="JASKHM010000031">
    <property type="protein sequence ID" value="MEQ4487162.1"/>
    <property type="molecule type" value="Genomic_DNA"/>
</dbReference>
<keyword evidence="1" id="KW-0472">Membrane</keyword>
<proteinExistence type="predicted"/>
<gene>
    <name evidence="2" type="ORF">QJS35_32795</name>
</gene>
<keyword evidence="1" id="KW-0812">Transmembrane</keyword>
<evidence type="ECO:0000313" key="2">
    <source>
        <dbReference type="EMBL" id="MEQ4487162.1"/>
    </source>
</evidence>
<evidence type="ECO:0000313" key="3">
    <source>
        <dbReference type="Proteomes" id="UP001493487"/>
    </source>
</evidence>
<protein>
    <submittedName>
        <fullName evidence="2">Uncharacterized protein</fullName>
    </submittedName>
</protein>